<reference evidence="2 3" key="1">
    <citation type="journal article" date="2018" name="Int. J. Syst. Evol. Microbiol.">
        <title>Zhouia spongiae sp. nov., isolated from a marine sponge.</title>
        <authorList>
            <person name="Zhuang L."/>
            <person name="Lin B."/>
            <person name="Qin F."/>
            <person name="Luo L."/>
        </authorList>
    </citation>
    <scope>NUCLEOTIDE SEQUENCE [LARGE SCALE GENOMIC DNA]</scope>
    <source>
        <strain evidence="2 3">HN-Y44</strain>
    </source>
</reference>
<name>A0ABY3YP21_9FLAO</name>
<dbReference type="RefSeq" id="WP_242937732.1">
    <property type="nucleotide sequence ID" value="NZ_CP094326.1"/>
</dbReference>
<sequence length="117" mass="13465">MKRIALTLAFLFSFALYAQEDSKKPVFEKQDDMIKATYFHDNGKVAQAGYYLNGKLQGEWVSYDLDGKKTAIANYDQGKKTGKWFFWADGKLSEVDYTDNRIANVTTWNSESRLVKN</sequence>
<dbReference type="Proteomes" id="UP000829476">
    <property type="component" value="Chromosome"/>
</dbReference>
<feature type="chain" id="PRO_5046760923" evidence="1">
    <location>
        <begin position="19"/>
        <end position="117"/>
    </location>
</feature>
<feature type="signal peptide" evidence="1">
    <location>
        <begin position="1"/>
        <end position="18"/>
    </location>
</feature>
<dbReference type="Gene3D" id="3.90.930.1">
    <property type="match status" value="1"/>
</dbReference>
<dbReference type="Pfam" id="PF07661">
    <property type="entry name" value="MORN_2"/>
    <property type="match status" value="2"/>
</dbReference>
<dbReference type="InterPro" id="IPR011652">
    <property type="entry name" value="MORN_2"/>
</dbReference>
<evidence type="ECO:0000313" key="2">
    <source>
        <dbReference type="EMBL" id="UNY99332.1"/>
    </source>
</evidence>
<gene>
    <name evidence="2" type="ORF">MQE36_03080</name>
</gene>
<keyword evidence="3" id="KW-1185">Reference proteome</keyword>
<dbReference type="SUPFAM" id="SSF82185">
    <property type="entry name" value="Histone H3 K4-specific methyltransferase SET7/9 N-terminal domain"/>
    <property type="match status" value="1"/>
</dbReference>
<dbReference type="EMBL" id="CP094326">
    <property type="protein sequence ID" value="UNY99332.1"/>
    <property type="molecule type" value="Genomic_DNA"/>
</dbReference>
<keyword evidence="1" id="KW-0732">Signal</keyword>
<proteinExistence type="predicted"/>
<protein>
    <submittedName>
        <fullName evidence="2">Nicotinic acid mononucleotide adenyltransferase</fullName>
    </submittedName>
</protein>
<evidence type="ECO:0000256" key="1">
    <source>
        <dbReference type="SAM" id="SignalP"/>
    </source>
</evidence>
<accession>A0ABY3YP21</accession>
<organism evidence="2 3">
    <name type="scientific">Zhouia spongiae</name>
    <dbReference type="NCBI Taxonomy" id="2202721"/>
    <lineage>
        <taxon>Bacteria</taxon>
        <taxon>Pseudomonadati</taxon>
        <taxon>Bacteroidota</taxon>
        <taxon>Flavobacteriia</taxon>
        <taxon>Flavobacteriales</taxon>
        <taxon>Flavobacteriaceae</taxon>
        <taxon>Zhouia</taxon>
    </lineage>
</organism>
<evidence type="ECO:0000313" key="3">
    <source>
        <dbReference type="Proteomes" id="UP000829476"/>
    </source>
</evidence>